<evidence type="ECO:0000313" key="4">
    <source>
        <dbReference type="EMBL" id="GAD91656.1"/>
    </source>
</evidence>
<dbReference type="Pfam" id="PF05225">
    <property type="entry name" value="HTH_psq"/>
    <property type="match status" value="1"/>
</dbReference>
<dbReference type="HOGENOM" id="CLU_1331776_0_0_1"/>
<evidence type="ECO:0000313" key="5">
    <source>
        <dbReference type="Proteomes" id="UP000018001"/>
    </source>
</evidence>
<dbReference type="EMBL" id="BAUL01000002">
    <property type="protein sequence ID" value="GAD91656.1"/>
    <property type="molecule type" value="Genomic_DNA"/>
</dbReference>
<evidence type="ECO:0000256" key="1">
    <source>
        <dbReference type="ARBA" id="ARBA00023125"/>
    </source>
</evidence>
<sequence length="206" mass="23228">MDYREDIIQSALEDLNSGVYSSIRATAQAYGLPRSTLQARINGATNMRVSQEHRQRLSCEQEDLLADWMIQQDAQGLAPSHARTREMATRILRANGDTRPLGQAWVTKFLKRKPQLATLIGKPIDDQKVRGAQLLDAQKESGKKRRTIAVDPTTRLTNVEMIKRGLDAAKEAEEQYRVKELDLQAQNTAKEALEAGYNACLFEFQL</sequence>
<comment type="caution">
    <text evidence="4">The sequence shown here is derived from an EMBL/GenBank/DDBJ whole genome shotgun (WGS) entry which is preliminary data.</text>
</comment>
<dbReference type="SUPFAM" id="SSF46689">
    <property type="entry name" value="Homeodomain-like"/>
    <property type="match status" value="1"/>
</dbReference>
<dbReference type="InterPro" id="IPR009057">
    <property type="entry name" value="Homeodomain-like_sf"/>
</dbReference>
<dbReference type="OrthoDB" id="4502298at2759"/>
<keyword evidence="5" id="KW-1185">Reference proteome</keyword>
<accession>V5FPX7</accession>
<dbReference type="InterPro" id="IPR006600">
    <property type="entry name" value="HTH_CenpB_DNA-bd_dom"/>
</dbReference>
<keyword evidence="1" id="KW-0238">DNA-binding</keyword>
<dbReference type="Proteomes" id="UP000018001">
    <property type="component" value="Unassembled WGS sequence"/>
</dbReference>
<dbReference type="Gene3D" id="1.10.10.60">
    <property type="entry name" value="Homeodomain-like"/>
    <property type="match status" value="1"/>
</dbReference>
<dbReference type="InterPro" id="IPR007889">
    <property type="entry name" value="HTH_Psq"/>
</dbReference>
<evidence type="ECO:0000256" key="2">
    <source>
        <dbReference type="ARBA" id="ARBA00023242"/>
    </source>
</evidence>
<keyword evidence="2" id="KW-0539">Nucleus</keyword>
<protein>
    <recommendedName>
        <fullName evidence="3">HTH CENPB-type domain-containing protein</fullName>
    </recommendedName>
</protein>
<proteinExistence type="predicted"/>
<dbReference type="InParanoid" id="V5FPX7"/>
<dbReference type="GO" id="GO:0003677">
    <property type="term" value="F:DNA binding"/>
    <property type="evidence" value="ECO:0007669"/>
    <property type="project" value="UniProtKB-KW"/>
</dbReference>
<dbReference type="Pfam" id="PF03221">
    <property type="entry name" value="HTH_Tnp_Tc5"/>
    <property type="match status" value="1"/>
</dbReference>
<evidence type="ECO:0000259" key="3">
    <source>
        <dbReference type="PROSITE" id="PS51253"/>
    </source>
</evidence>
<dbReference type="SMART" id="SM00674">
    <property type="entry name" value="CENPB"/>
    <property type="match status" value="1"/>
</dbReference>
<dbReference type="PROSITE" id="PS51253">
    <property type="entry name" value="HTH_CENPB"/>
    <property type="match status" value="1"/>
</dbReference>
<name>V5FPX7_BYSSN</name>
<feature type="domain" description="HTH CENPB-type" evidence="3">
    <location>
        <begin position="49"/>
        <end position="119"/>
    </location>
</feature>
<dbReference type="eggNOG" id="KOG3105">
    <property type="taxonomic scope" value="Eukaryota"/>
</dbReference>
<gene>
    <name evidence="4" type="ORF">PVAR5_0229</name>
</gene>
<organism evidence="4 5">
    <name type="scientific">Byssochlamys spectabilis (strain No. 5 / NBRC 109023)</name>
    <name type="common">Paecilomyces variotii</name>
    <dbReference type="NCBI Taxonomy" id="1356009"/>
    <lineage>
        <taxon>Eukaryota</taxon>
        <taxon>Fungi</taxon>
        <taxon>Dikarya</taxon>
        <taxon>Ascomycota</taxon>
        <taxon>Pezizomycotina</taxon>
        <taxon>Eurotiomycetes</taxon>
        <taxon>Eurotiomycetidae</taxon>
        <taxon>Eurotiales</taxon>
        <taxon>Thermoascaceae</taxon>
        <taxon>Paecilomyces</taxon>
    </lineage>
</organism>
<dbReference type="AlphaFoldDB" id="V5FPX7"/>
<reference evidence="5" key="1">
    <citation type="journal article" date="2014" name="Genome Announc.">
        <title>Draft genome sequence of the formaldehyde-resistant fungus Byssochlamys spectabilis No. 5 (anamorph Paecilomyces variotii No. 5) (NBRC109023).</title>
        <authorList>
            <person name="Oka T."/>
            <person name="Ekino K."/>
            <person name="Fukuda K."/>
            <person name="Nomura Y."/>
        </authorList>
    </citation>
    <scope>NUCLEOTIDE SEQUENCE [LARGE SCALE GENOMIC DNA]</scope>
    <source>
        <strain evidence="5">No. 5 / NBRC 109023</strain>
    </source>
</reference>